<dbReference type="InterPro" id="IPR010869">
    <property type="entry name" value="DUF1501"/>
</dbReference>
<gene>
    <name evidence="1" type="ORF">K3136_03745</name>
</gene>
<dbReference type="PANTHER" id="PTHR43737:SF1">
    <property type="entry name" value="DUF1501 DOMAIN-CONTAINING PROTEIN"/>
    <property type="match status" value="1"/>
</dbReference>
<accession>A0ABX9A9A7</accession>
<dbReference type="Pfam" id="PF07394">
    <property type="entry name" value="DUF1501"/>
    <property type="match status" value="1"/>
</dbReference>
<dbReference type="PROSITE" id="PS51318">
    <property type="entry name" value="TAT"/>
    <property type="match status" value="1"/>
</dbReference>
<evidence type="ECO:0000313" key="2">
    <source>
        <dbReference type="Proteomes" id="UP000824321"/>
    </source>
</evidence>
<evidence type="ECO:0000313" key="1">
    <source>
        <dbReference type="EMBL" id="QZD95838.1"/>
    </source>
</evidence>
<sequence>MIDRRTMLAGSAALAAASLGPRMAFARTAGEKRLLVLVMRGATDGLALAAPLADPAFRAARAKWLDTYADAPKLDGTFALHPALAETGRLYGEGDALLVHAVATSYRERSHFDAQNLLETGGMRPFERRDGFLNRFLGLLEGSESPAIALASALPLALRGSNPASTYAPTTLPKASDALLDRLPDLYAGDPQLAGLWQQARQTEAIADASDMDSLGRARDAGTLAARMLADPQGARVVMMDLAGWDSHANQLGMLQRRFTQFDGLMAAFRAGIGPVWEDTLVLVVTEFGRTVAINGTNGTDHGTGSAALLLGGLVKGGRVLADWPGLASGQLYEGRDLKPTMSLEALNSGALASHFELDAEKVMRALYPGRTDRPVEGLIA</sequence>
<reference evidence="1 2" key="1">
    <citation type="submission" date="2021-08" db="EMBL/GenBank/DDBJ databases">
        <title>Comparative Genomics Analysis of the Genus Qipengyuania Reveals Extensive Genetic Diversity and Metabolic Versatility, Including the Description of Fifteen Novel Species.</title>
        <authorList>
            <person name="Liu Y."/>
        </authorList>
    </citation>
    <scope>NUCLEOTIDE SEQUENCE [LARGE SCALE GENOMIC DNA]</scope>
    <source>
        <strain evidence="1 2">1NDH1</strain>
    </source>
</reference>
<keyword evidence="2" id="KW-1185">Reference proteome</keyword>
<dbReference type="RefSeq" id="WP_221431565.1">
    <property type="nucleotide sequence ID" value="NZ_CP081294.1"/>
</dbReference>
<dbReference type="PANTHER" id="PTHR43737">
    <property type="entry name" value="BLL7424 PROTEIN"/>
    <property type="match status" value="1"/>
</dbReference>
<dbReference type="InterPro" id="IPR006311">
    <property type="entry name" value="TAT_signal"/>
</dbReference>
<proteinExistence type="predicted"/>
<protein>
    <submittedName>
        <fullName evidence="1">DUF1501 domain-containing protein</fullName>
    </submittedName>
</protein>
<dbReference type="EMBL" id="CP081294">
    <property type="protein sequence ID" value="QZD95838.1"/>
    <property type="molecule type" value="Genomic_DNA"/>
</dbReference>
<dbReference type="Proteomes" id="UP000824321">
    <property type="component" value="Chromosome"/>
</dbReference>
<organism evidence="1 2">
    <name type="scientific">Qipengyuania gelatinilytica</name>
    <dbReference type="NCBI Taxonomy" id="2867231"/>
    <lineage>
        <taxon>Bacteria</taxon>
        <taxon>Pseudomonadati</taxon>
        <taxon>Pseudomonadota</taxon>
        <taxon>Alphaproteobacteria</taxon>
        <taxon>Sphingomonadales</taxon>
        <taxon>Erythrobacteraceae</taxon>
        <taxon>Qipengyuania</taxon>
    </lineage>
</organism>
<name>A0ABX9A9A7_9SPHN</name>